<feature type="compositionally biased region" description="Polar residues" evidence="1">
    <location>
        <begin position="146"/>
        <end position="159"/>
    </location>
</feature>
<evidence type="ECO:0000313" key="3">
    <source>
        <dbReference type="Proteomes" id="UP001140560"/>
    </source>
</evidence>
<feature type="compositionally biased region" description="Basic residues" evidence="1">
    <location>
        <begin position="15"/>
        <end position="25"/>
    </location>
</feature>
<dbReference type="AlphaFoldDB" id="A0A9W8Y5C1"/>
<protein>
    <submittedName>
        <fullName evidence="2">Uncharacterized protein</fullName>
    </submittedName>
</protein>
<comment type="caution">
    <text evidence="2">The sequence shown here is derived from an EMBL/GenBank/DDBJ whole genome shotgun (WGS) entry which is preliminary data.</text>
</comment>
<feature type="region of interest" description="Disordered" evidence="1">
    <location>
        <begin position="1"/>
        <end position="25"/>
    </location>
</feature>
<sequence length="238" mass="26108">MTGQPVGSAAQVDRHHLHSRRAQRTHKVGVYVPSAAASAHDGAGYGGEELNTFFEGDYTSNVPRTSDELRRPSLLPAATAAAALASLHNHRAEYDWDSDPDATSEPDSKSYRPRARFAPTSIEQQLSTEEPYYTSTSIQRELLPSSLGQSPPGRSSTLPPGNRSVKPNRPRKSSVGQNARKAKHERQKSRDHNRRMSYDRKAYSAEPATAAAIMGKRWEDLIDAAASATEEDSRDLTP</sequence>
<dbReference type="OrthoDB" id="5405791at2759"/>
<feature type="non-terminal residue" evidence="2">
    <location>
        <position position="238"/>
    </location>
</feature>
<keyword evidence="3" id="KW-1185">Reference proteome</keyword>
<organism evidence="2 3">
    <name type="scientific">Neocucurbitaria cava</name>
    <dbReference type="NCBI Taxonomy" id="798079"/>
    <lineage>
        <taxon>Eukaryota</taxon>
        <taxon>Fungi</taxon>
        <taxon>Dikarya</taxon>
        <taxon>Ascomycota</taxon>
        <taxon>Pezizomycotina</taxon>
        <taxon>Dothideomycetes</taxon>
        <taxon>Pleosporomycetidae</taxon>
        <taxon>Pleosporales</taxon>
        <taxon>Pleosporineae</taxon>
        <taxon>Cucurbitariaceae</taxon>
        <taxon>Neocucurbitaria</taxon>
    </lineage>
</organism>
<feature type="region of interest" description="Disordered" evidence="1">
    <location>
        <begin position="94"/>
        <end position="208"/>
    </location>
</feature>
<dbReference type="Proteomes" id="UP001140560">
    <property type="component" value="Unassembled WGS sequence"/>
</dbReference>
<name>A0A9W8Y5C1_9PLEO</name>
<gene>
    <name evidence="2" type="ORF">N0V83_008533</name>
</gene>
<feature type="compositionally biased region" description="Polar residues" evidence="1">
    <location>
        <begin position="121"/>
        <end position="139"/>
    </location>
</feature>
<accession>A0A9W8Y5C1</accession>
<feature type="compositionally biased region" description="Basic and acidic residues" evidence="1">
    <location>
        <begin position="188"/>
        <end position="203"/>
    </location>
</feature>
<feature type="compositionally biased region" description="Acidic residues" evidence="1">
    <location>
        <begin position="95"/>
        <end position="104"/>
    </location>
</feature>
<dbReference type="EMBL" id="JAPEUY010000015">
    <property type="protein sequence ID" value="KAJ4365911.1"/>
    <property type="molecule type" value="Genomic_DNA"/>
</dbReference>
<evidence type="ECO:0000256" key="1">
    <source>
        <dbReference type="SAM" id="MobiDB-lite"/>
    </source>
</evidence>
<proteinExistence type="predicted"/>
<evidence type="ECO:0000313" key="2">
    <source>
        <dbReference type="EMBL" id="KAJ4365911.1"/>
    </source>
</evidence>
<reference evidence="2" key="1">
    <citation type="submission" date="2022-10" db="EMBL/GenBank/DDBJ databases">
        <title>Tapping the CABI collections for fungal endophytes: first genome assemblies for Collariella, Neodidymelliopsis, Ascochyta clinopodiicola, Didymella pomorum, Didymosphaeria variabile, Neocosmospora piperis and Neocucurbitaria cava.</title>
        <authorList>
            <person name="Hill R."/>
        </authorList>
    </citation>
    <scope>NUCLEOTIDE SEQUENCE</scope>
    <source>
        <strain evidence="2">IMI 356814</strain>
    </source>
</reference>